<dbReference type="GO" id="GO:0004305">
    <property type="term" value="F:ethanolamine kinase activity"/>
    <property type="evidence" value="ECO:0007669"/>
    <property type="project" value="UniProtKB-EC"/>
</dbReference>
<comment type="pathway">
    <text evidence="1">Phospholipid metabolism; phosphatidylethanolamine biosynthesis; phosphatidylethanolamine from ethanolamine: step 1/3.</text>
</comment>
<name>A0A7G2C9C4_9TRYP</name>
<dbReference type="AlphaFoldDB" id="A0A7G2C9C4"/>
<comment type="similarity">
    <text evidence="2">Belongs to the choline/ethanolamine kinase family.</text>
</comment>
<evidence type="ECO:0000256" key="3">
    <source>
        <dbReference type="ARBA" id="ARBA00038874"/>
    </source>
</evidence>
<dbReference type="Gene3D" id="3.90.1200.10">
    <property type="match status" value="1"/>
</dbReference>
<dbReference type="EMBL" id="LR877149">
    <property type="protein sequence ID" value="CAD2215467.1"/>
    <property type="molecule type" value="Genomic_DNA"/>
</dbReference>
<gene>
    <name evidence="4" type="ORF">ADEAN_000292200</name>
</gene>
<evidence type="ECO:0000313" key="5">
    <source>
        <dbReference type="Proteomes" id="UP000515908"/>
    </source>
</evidence>
<sequence>MPNEMEKIADKMAALQVRATVASKEDVNASGASRFSLEENYTVKSLNDWVNQIASAEIQEKVQDQKRASFIDLGARMQVESEAMRAMIEAHVDQLVEGVCHNDLLCANLMLNEAKKELVIIDFDYTKRNFLLFDIANHFNEYTGLKCDYDTYFPSDSHMRNFITIYREAMRRYILEAHQEQTTLTEVFEGERNFFFTTCEEEEAQVITEWVKLVKWMTLLSNLSWAIWSLFQEAVSDLDVDFLNYAGQRFDRYVLTKQAFLDDIFPNS</sequence>
<dbReference type="InterPro" id="IPR011009">
    <property type="entry name" value="Kinase-like_dom_sf"/>
</dbReference>
<dbReference type="Pfam" id="PF01633">
    <property type="entry name" value="Choline_kinase"/>
    <property type="match status" value="1"/>
</dbReference>
<proteinExistence type="inferred from homology"/>
<organism evidence="4 5">
    <name type="scientific">Angomonas deanei</name>
    <dbReference type="NCBI Taxonomy" id="59799"/>
    <lineage>
        <taxon>Eukaryota</taxon>
        <taxon>Discoba</taxon>
        <taxon>Euglenozoa</taxon>
        <taxon>Kinetoplastea</taxon>
        <taxon>Metakinetoplastina</taxon>
        <taxon>Trypanosomatida</taxon>
        <taxon>Trypanosomatidae</taxon>
        <taxon>Strigomonadinae</taxon>
        <taxon>Angomonas</taxon>
    </lineage>
</organism>
<dbReference type="PANTHER" id="PTHR22603:SF66">
    <property type="entry name" value="ETHANOLAMINE KINASE"/>
    <property type="match status" value="1"/>
</dbReference>
<dbReference type="GO" id="GO:0005737">
    <property type="term" value="C:cytoplasm"/>
    <property type="evidence" value="ECO:0007669"/>
    <property type="project" value="TreeGrafter"/>
</dbReference>
<evidence type="ECO:0000256" key="2">
    <source>
        <dbReference type="ARBA" id="ARBA00038211"/>
    </source>
</evidence>
<reference evidence="4 5" key="1">
    <citation type="submission" date="2020-08" db="EMBL/GenBank/DDBJ databases">
        <authorList>
            <person name="Newling K."/>
            <person name="Davey J."/>
            <person name="Forrester S."/>
        </authorList>
    </citation>
    <scope>NUCLEOTIDE SEQUENCE [LARGE SCALE GENOMIC DNA]</scope>
    <source>
        <strain evidence="5">Crithidia deanei Carvalho (ATCC PRA-265)</strain>
    </source>
</reference>
<evidence type="ECO:0000313" key="4">
    <source>
        <dbReference type="EMBL" id="CAD2215467.1"/>
    </source>
</evidence>
<dbReference type="GO" id="GO:0006646">
    <property type="term" value="P:phosphatidylethanolamine biosynthetic process"/>
    <property type="evidence" value="ECO:0007669"/>
    <property type="project" value="TreeGrafter"/>
</dbReference>
<dbReference type="VEuPathDB" id="TriTrypDB:ADEAN_000292200"/>
<dbReference type="OrthoDB" id="10267235at2759"/>
<keyword evidence="5" id="KW-1185">Reference proteome</keyword>
<accession>A0A7G2C9C4</accession>
<keyword evidence="4" id="KW-0808">Transferase</keyword>
<dbReference type="EC" id="2.7.1.82" evidence="3"/>
<protein>
    <recommendedName>
        <fullName evidence="3">ethanolamine kinase</fullName>
        <ecNumber evidence="3">2.7.1.82</ecNumber>
    </recommendedName>
</protein>
<keyword evidence="4" id="KW-0418">Kinase</keyword>
<dbReference type="Proteomes" id="UP000515908">
    <property type="component" value="Chromosome 05"/>
</dbReference>
<dbReference type="SUPFAM" id="SSF56112">
    <property type="entry name" value="Protein kinase-like (PK-like)"/>
    <property type="match status" value="1"/>
</dbReference>
<dbReference type="PANTHER" id="PTHR22603">
    <property type="entry name" value="CHOLINE/ETHANOALAMINE KINASE"/>
    <property type="match status" value="1"/>
</dbReference>
<evidence type="ECO:0000256" key="1">
    <source>
        <dbReference type="ARBA" id="ARBA00037883"/>
    </source>
</evidence>